<dbReference type="EMBL" id="MCHX01000016">
    <property type="protein sequence ID" value="OFJ54130.1"/>
    <property type="molecule type" value="Genomic_DNA"/>
</dbReference>
<dbReference type="CDD" id="cd00085">
    <property type="entry name" value="HNHc"/>
    <property type="match status" value="1"/>
</dbReference>
<comment type="caution">
    <text evidence="3">The sequence shown here is derived from an EMBL/GenBank/DDBJ whole genome shotgun (WGS) entry which is preliminary data.</text>
</comment>
<proteinExistence type="predicted"/>
<evidence type="ECO:0000259" key="2">
    <source>
        <dbReference type="Pfam" id="PF02720"/>
    </source>
</evidence>
<sequence>MTSSLADALTALEGAVGGLAGADVDGLSHRELLESYAALETTLRRVPAVQHALLARLDREATPTDLGATSLSKLLMQWCRIGKGDALRRLAWARLLGSRRALDGQELPPQLPQTAAAIADGAIGDDHVRVIKDFVAELPDAVDLETRIQAERTLAELARQVDPVALDKAANRLLAHLHPDGTLSDADRQRKAGLTLSSQQPDGMSRLSGWITPELRALLEPLFAKFAAFDARRPDPAGDPAATSDSTGASEATGGSDAAGPDADGGDAAGADTDRADRADADSADAAVPDVAGPDVAGPVDEVGPPSHAPLFDEHGRTQPRRQHDALLVMARMLLCRSDLGTLNGLPVSVVVTTTLQDLERGAGYAVTAGGSRLPMTDLIRMAAHAHHYLAVFDQHTSAALHLGRSQRCATGAQKLMLFARDRGCTCPGCDAAGYVTQAHHATADWKDDGQTNVDDMTLACGPDNRMVETTEWTTRRRRDGLVEWIPPPHLDTGQTRINVTHHPERLLAPSDDDPF</sequence>
<feature type="domain" description="DUF222" evidence="2">
    <location>
        <begin position="315"/>
        <end position="422"/>
    </location>
</feature>
<evidence type="ECO:0000313" key="3">
    <source>
        <dbReference type="EMBL" id="OFJ54130.1"/>
    </source>
</evidence>
<organism evidence="3 4">
    <name type="scientific">Mycolicibacterium grossiae</name>
    <dbReference type="NCBI Taxonomy" id="1552759"/>
    <lineage>
        <taxon>Bacteria</taxon>
        <taxon>Bacillati</taxon>
        <taxon>Actinomycetota</taxon>
        <taxon>Actinomycetes</taxon>
        <taxon>Mycobacteriales</taxon>
        <taxon>Mycobacteriaceae</taxon>
        <taxon>Mycolicibacterium</taxon>
    </lineage>
</organism>
<dbReference type="InterPro" id="IPR003870">
    <property type="entry name" value="DUF222"/>
</dbReference>
<feature type="region of interest" description="Disordered" evidence="1">
    <location>
        <begin position="179"/>
        <end position="205"/>
    </location>
</feature>
<dbReference type="AlphaFoldDB" id="A0A1E8Q7P7"/>
<dbReference type="Proteomes" id="UP000178953">
    <property type="component" value="Unassembled WGS sequence"/>
</dbReference>
<accession>A0A1E8Q7P7</accession>
<feature type="compositionally biased region" description="Low complexity" evidence="1">
    <location>
        <begin position="252"/>
        <end position="262"/>
    </location>
</feature>
<feature type="compositionally biased region" description="Low complexity" evidence="1">
    <location>
        <begin position="284"/>
        <end position="301"/>
    </location>
</feature>
<keyword evidence="4" id="KW-1185">Reference proteome</keyword>
<gene>
    <name evidence="3" type="ORF">BEL07_08755</name>
</gene>
<protein>
    <recommendedName>
        <fullName evidence="2">DUF222 domain-containing protein</fullName>
    </recommendedName>
</protein>
<feature type="compositionally biased region" description="Basic and acidic residues" evidence="1">
    <location>
        <begin position="272"/>
        <end position="281"/>
    </location>
</feature>
<feature type="domain" description="DUF222" evidence="2">
    <location>
        <begin position="36"/>
        <end position="245"/>
    </location>
</feature>
<dbReference type="Pfam" id="PF02720">
    <property type="entry name" value="DUF222"/>
    <property type="match status" value="2"/>
</dbReference>
<evidence type="ECO:0000256" key="1">
    <source>
        <dbReference type="SAM" id="MobiDB-lite"/>
    </source>
</evidence>
<name>A0A1E8Q7P7_9MYCO</name>
<dbReference type="InterPro" id="IPR003615">
    <property type="entry name" value="HNH_nuc"/>
</dbReference>
<dbReference type="RefSeq" id="WP_070352699.1">
    <property type="nucleotide sequence ID" value="NZ_CP043474.1"/>
</dbReference>
<evidence type="ECO:0000313" key="4">
    <source>
        <dbReference type="Proteomes" id="UP000178953"/>
    </source>
</evidence>
<reference evidence="3 4" key="1">
    <citation type="submission" date="2016-09" db="EMBL/GenBank/DDBJ databases">
        <title>genome sequence of Mycobacterium sp. 739 SCH.</title>
        <authorList>
            <person name="Greninger A.L."/>
            <person name="Qin X."/>
            <person name="Jerome K."/>
            <person name="Vora S."/>
            <person name="Quinn K."/>
        </authorList>
    </citation>
    <scope>NUCLEOTIDE SEQUENCE [LARGE SCALE GENOMIC DNA]</scope>
    <source>
        <strain evidence="3 4">SCH</strain>
    </source>
</reference>
<feature type="region of interest" description="Disordered" evidence="1">
    <location>
        <begin position="234"/>
        <end position="319"/>
    </location>
</feature>